<comment type="caution">
    <text evidence="4">The sequence shown here is derived from an EMBL/GenBank/DDBJ whole genome shotgun (WGS) entry which is preliminary data.</text>
</comment>
<evidence type="ECO:0000256" key="2">
    <source>
        <dbReference type="PROSITE-ProRule" id="PRU00335"/>
    </source>
</evidence>
<evidence type="ECO:0000313" key="5">
    <source>
        <dbReference type="Proteomes" id="UP001419910"/>
    </source>
</evidence>
<dbReference type="PROSITE" id="PS50977">
    <property type="entry name" value="HTH_TETR_2"/>
    <property type="match status" value="1"/>
</dbReference>
<dbReference type="Pfam" id="PF00440">
    <property type="entry name" value="TetR_N"/>
    <property type="match status" value="1"/>
</dbReference>
<dbReference type="Gene3D" id="1.10.357.10">
    <property type="entry name" value="Tetracycline Repressor, domain 2"/>
    <property type="match status" value="1"/>
</dbReference>
<keyword evidence="1 2" id="KW-0238">DNA-binding</keyword>
<dbReference type="InterPro" id="IPR039536">
    <property type="entry name" value="TetR_C_Proteobacteria"/>
</dbReference>
<dbReference type="PANTHER" id="PTHR30055">
    <property type="entry name" value="HTH-TYPE TRANSCRIPTIONAL REGULATOR RUTR"/>
    <property type="match status" value="1"/>
</dbReference>
<proteinExistence type="predicted"/>
<evidence type="ECO:0000259" key="3">
    <source>
        <dbReference type="PROSITE" id="PS50977"/>
    </source>
</evidence>
<dbReference type="RefSeq" id="WP_343889406.1">
    <property type="nucleotide sequence ID" value="NZ_BAAAEH010000021.1"/>
</dbReference>
<organism evidence="4 5">
    <name type="scientific">Sphingomonas oligophenolica</name>
    <dbReference type="NCBI Taxonomy" id="301154"/>
    <lineage>
        <taxon>Bacteria</taxon>
        <taxon>Pseudomonadati</taxon>
        <taxon>Pseudomonadota</taxon>
        <taxon>Alphaproteobacteria</taxon>
        <taxon>Sphingomonadales</taxon>
        <taxon>Sphingomonadaceae</taxon>
        <taxon>Sphingomonas</taxon>
    </lineage>
</organism>
<dbReference type="InterPro" id="IPR001647">
    <property type="entry name" value="HTH_TetR"/>
</dbReference>
<dbReference type="Pfam" id="PF14246">
    <property type="entry name" value="TetR_C_7"/>
    <property type="match status" value="1"/>
</dbReference>
<feature type="domain" description="HTH tetR-type" evidence="3">
    <location>
        <begin position="19"/>
        <end position="79"/>
    </location>
</feature>
<dbReference type="SUPFAM" id="SSF46689">
    <property type="entry name" value="Homeodomain-like"/>
    <property type="match status" value="1"/>
</dbReference>
<dbReference type="InterPro" id="IPR009057">
    <property type="entry name" value="Homeodomain-like_sf"/>
</dbReference>
<dbReference type="Proteomes" id="UP001419910">
    <property type="component" value="Unassembled WGS sequence"/>
</dbReference>
<dbReference type="SUPFAM" id="SSF48498">
    <property type="entry name" value="Tetracyclin repressor-like, C-terminal domain"/>
    <property type="match status" value="1"/>
</dbReference>
<dbReference type="PANTHER" id="PTHR30055:SF146">
    <property type="entry name" value="HTH-TYPE TRANSCRIPTIONAL DUAL REGULATOR CECR"/>
    <property type="match status" value="1"/>
</dbReference>
<evidence type="ECO:0000256" key="1">
    <source>
        <dbReference type="ARBA" id="ARBA00023125"/>
    </source>
</evidence>
<sequence length="218" mass="23693">MMGNDTANGRPAREGGRTARKRRAILEAGAVIFLRDGYLGANVDEIAMLADVSKQTVYKQFVSKEALFLEIVSRLTNAGSDAVHGDIPELAPGGDLRGFLEDYACRQLDIVLTPRLMQLRRVVIGEVGRFPELGKALYESGPKRAMEAMAAMFERLGQGGLLLIDDYAVAASHFNWLVMSQPLNQAMLLGDAGIPAPAALRRHAADCVDMFLAAYGRK</sequence>
<feature type="DNA-binding region" description="H-T-H motif" evidence="2">
    <location>
        <begin position="42"/>
        <end position="61"/>
    </location>
</feature>
<reference evidence="4 5" key="1">
    <citation type="submission" date="2024-05" db="EMBL/GenBank/DDBJ databases">
        <authorList>
            <person name="Liu Q."/>
            <person name="Xin Y.-H."/>
        </authorList>
    </citation>
    <scope>NUCLEOTIDE SEQUENCE [LARGE SCALE GENOMIC DNA]</scope>
    <source>
        <strain evidence="4 5">CGMCC 1.10181</strain>
    </source>
</reference>
<dbReference type="PRINTS" id="PR00455">
    <property type="entry name" value="HTHTETR"/>
</dbReference>
<evidence type="ECO:0000313" key="4">
    <source>
        <dbReference type="EMBL" id="MEN2790386.1"/>
    </source>
</evidence>
<keyword evidence="5" id="KW-1185">Reference proteome</keyword>
<name>A0ABU9Y3M1_9SPHN</name>
<dbReference type="InterPro" id="IPR036271">
    <property type="entry name" value="Tet_transcr_reg_TetR-rel_C_sf"/>
</dbReference>
<dbReference type="EMBL" id="JBDIME010000009">
    <property type="protein sequence ID" value="MEN2790386.1"/>
    <property type="molecule type" value="Genomic_DNA"/>
</dbReference>
<accession>A0ABU9Y3M1</accession>
<gene>
    <name evidence="4" type="ORF">ABC974_12175</name>
</gene>
<dbReference type="InterPro" id="IPR050109">
    <property type="entry name" value="HTH-type_TetR-like_transc_reg"/>
</dbReference>
<protein>
    <submittedName>
        <fullName evidence="4">TetR/AcrR family transcriptional regulator</fullName>
    </submittedName>
</protein>